<evidence type="ECO:0000313" key="1">
    <source>
        <dbReference type="EMBL" id="QEQ70604.1"/>
    </source>
</evidence>
<reference evidence="1" key="1">
    <citation type="journal article" date="2019" name="Int. J. Food Microbiol.">
        <title>Developing a novel molecular serotyping system based on capsular polysaccharide synthesis gene clusters of Vibrio parahaemolyticus.</title>
        <authorList>
            <person name="Pang Y."/>
            <person name="Guo X."/>
            <person name="Tian X."/>
            <person name="Liu F."/>
            <person name="Wang L."/>
            <person name="Wu J."/>
            <person name="Zhang S."/>
            <person name="Li S."/>
            <person name="Liu B."/>
        </authorList>
    </citation>
    <scope>NUCLEOTIDE SEQUENCE</scope>
    <source>
        <strain evidence="1">G2941</strain>
    </source>
</reference>
<proteinExistence type="predicted"/>
<organism evidence="1">
    <name type="scientific">Vibrio parahaemolyticus</name>
    <dbReference type="NCBI Taxonomy" id="670"/>
    <lineage>
        <taxon>Bacteria</taxon>
        <taxon>Pseudomonadati</taxon>
        <taxon>Pseudomonadota</taxon>
        <taxon>Gammaproteobacteria</taxon>
        <taxon>Vibrionales</taxon>
        <taxon>Vibrionaceae</taxon>
        <taxon>Vibrio</taxon>
    </lineage>
</organism>
<dbReference type="EMBL" id="MK455077">
    <property type="protein sequence ID" value="QEQ70604.1"/>
    <property type="molecule type" value="Genomic_DNA"/>
</dbReference>
<protein>
    <submittedName>
        <fullName evidence="1">FnlA</fullName>
    </submittedName>
</protein>
<dbReference type="RefSeq" id="WP_029842923.1">
    <property type="nucleotide sequence ID" value="NZ_CP102434.1"/>
</dbReference>
<dbReference type="AlphaFoldDB" id="A0A5P1PMX0"/>
<name>A0A5P1PMX0_VIBPH</name>
<sequence>MIIHFNYSDESFASQRKHNTFSASFFGKVDKCYSFSPNDIDDRFLERNKAIFDEKRGNGYWLWKPYFFKKIMNESQFGDYIVYTDAGSFFIKPIKLIIDEMTSSDEELFLFELPLVEGQWSNKSTISTIFGSSNLELLLSNQVSANLIIVKKTKNTINFIDEYLELSQNRILLTDFGTKKYPHEISDFIEHRHDQSILSLLCKKNKISTFSDPTDYGEFPYRYINSNRIFKLLDKERNYGTCLLANKRESIYIYYPKYIFRKLLSKIFKNAINFSRR</sequence>
<accession>A0A5P1PMX0</accession>